<dbReference type="Proteomes" id="UP000317778">
    <property type="component" value="Unassembled WGS sequence"/>
</dbReference>
<dbReference type="PANTHER" id="PTHR30213:SF1">
    <property type="entry name" value="INNER MEMBRANE PROTEIN YHJD"/>
    <property type="match status" value="1"/>
</dbReference>
<evidence type="ECO:0000313" key="8">
    <source>
        <dbReference type="Proteomes" id="UP000317778"/>
    </source>
</evidence>
<keyword evidence="5 6" id="KW-0472">Membrane</keyword>
<dbReference type="GO" id="GO:0005886">
    <property type="term" value="C:plasma membrane"/>
    <property type="evidence" value="ECO:0007669"/>
    <property type="project" value="UniProtKB-SubCell"/>
</dbReference>
<evidence type="ECO:0000256" key="6">
    <source>
        <dbReference type="SAM" id="Phobius"/>
    </source>
</evidence>
<sequence length="277" mass="30462">MRRGRKRTFFARLGRGLGDLLAKYNRRNGPLLAKGLGFSFLFGLIPLLFLSVSLAGYLYRVAPGLQRFITEEFLAFIPTQARSVLLSHITTASGNWGAIGILGILILLGISVALFDSIERALATMLSAPRRKFHFGRLISLALMVGAVLCFFGAAALSTTATYFRNAISFSPALVYWGGKVLSGLMFAFILLGLYYLFARRRLRFWPTLGIAIGASLAWQIIVSLGSGLIRYAGRRVIVFGALAWVTVFLIYLRVLAELLLFSSLLVSRASPPQETE</sequence>
<dbReference type="PANTHER" id="PTHR30213">
    <property type="entry name" value="INNER MEMBRANE PROTEIN YHJD"/>
    <property type="match status" value="1"/>
</dbReference>
<feature type="transmembrane region" description="Helical" evidence="6">
    <location>
        <begin position="36"/>
        <end position="59"/>
    </location>
</feature>
<feature type="transmembrane region" description="Helical" evidence="6">
    <location>
        <begin position="135"/>
        <end position="157"/>
    </location>
</feature>
<gene>
    <name evidence="7" type="ORF">CEE36_02220</name>
</gene>
<dbReference type="EMBL" id="NJBO01000002">
    <property type="protein sequence ID" value="TKJ43955.1"/>
    <property type="molecule type" value="Genomic_DNA"/>
</dbReference>
<keyword evidence="4 6" id="KW-1133">Transmembrane helix</keyword>
<dbReference type="InterPro" id="IPR017039">
    <property type="entry name" value="Virul_fac_BrkB"/>
</dbReference>
<feature type="transmembrane region" description="Helical" evidence="6">
    <location>
        <begin position="237"/>
        <end position="262"/>
    </location>
</feature>
<evidence type="ECO:0000313" key="7">
    <source>
        <dbReference type="EMBL" id="TKJ43955.1"/>
    </source>
</evidence>
<dbReference type="Pfam" id="PF03631">
    <property type="entry name" value="Virul_fac_BrkB"/>
    <property type="match status" value="1"/>
</dbReference>
<keyword evidence="3 6" id="KW-0812">Transmembrane</keyword>
<protein>
    <submittedName>
        <fullName evidence="7">Uncharacterized protein</fullName>
    </submittedName>
</protein>
<organism evidence="7 8">
    <name type="scientific">candidate division TA06 bacterium B3_TA06</name>
    <dbReference type="NCBI Taxonomy" id="2012487"/>
    <lineage>
        <taxon>Bacteria</taxon>
        <taxon>Bacteria division TA06</taxon>
    </lineage>
</organism>
<name>A0A532V9T2_UNCT6</name>
<feature type="transmembrane region" description="Helical" evidence="6">
    <location>
        <begin position="177"/>
        <end position="198"/>
    </location>
</feature>
<evidence type="ECO:0000256" key="2">
    <source>
        <dbReference type="ARBA" id="ARBA00022475"/>
    </source>
</evidence>
<accession>A0A532V9T2</accession>
<dbReference type="PIRSF" id="PIRSF035875">
    <property type="entry name" value="RNase_BN"/>
    <property type="match status" value="1"/>
</dbReference>
<comment type="caution">
    <text evidence="7">The sequence shown here is derived from an EMBL/GenBank/DDBJ whole genome shotgun (WGS) entry which is preliminary data.</text>
</comment>
<evidence type="ECO:0000256" key="3">
    <source>
        <dbReference type="ARBA" id="ARBA00022692"/>
    </source>
</evidence>
<proteinExistence type="predicted"/>
<feature type="transmembrane region" description="Helical" evidence="6">
    <location>
        <begin position="96"/>
        <end position="115"/>
    </location>
</feature>
<evidence type="ECO:0000256" key="1">
    <source>
        <dbReference type="ARBA" id="ARBA00004651"/>
    </source>
</evidence>
<keyword evidence="2" id="KW-1003">Cell membrane</keyword>
<reference evidence="7 8" key="1">
    <citation type="submission" date="2017-06" db="EMBL/GenBank/DDBJ databases">
        <title>Novel microbial phyla capable of carbon fixation and sulfur reduction in deep-sea sediments.</title>
        <authorList>
            <person name="Huang J."/>
            <person name="Baker B."/>
            <person name="Wang Y."/>
        </authorList>
    </citation>
    <scope>NUCLEOTIDE SEQUENCE [LARGE SCALE GENOMIC DNA]</scope>
    <source>
        <strain evidence="7">B3_TA06</strain>
    </source>
</reference>
<feature type="transmembrane region" description="Helical" evidence="6">
    <location>
        <begin position="205"/>
        <end position="225"/>
    </location>
</feature>
<evidence type="ECO:0000256" key="5">
    <source>
        <dbReference type="ARBA" id="ARBA00023136"/>
    </source>
</evidence>
<dbReference type="AlphaFoldDB" id="A0A532V9T2"/>
<evidence type="ECO:0000256" key="4">
    <source>
        <dbReference type="ARBA" id="ARBA00022989"/>
    </source>
</evidence>
<comment type="subcellular location">
    <subcellularLocation>
        <location evidence="1">Cell membrane</location>
        <topology evidence="1">Multi-pass membrane protein</topology>
    </subcellularLocation>
</comment>